<dbReference type="Pfam" id="PF14014">
    <property type="entry name" value="DUF4230"/>
    <property type="match status" value="1"/>
</dbReference>
<sequence length="214" mass="24340">MIFTPKIIFRILLWALLLVGGVVLWFNSGLFVEPTTVNQRHQVLLKEIEALGKLELVKYRMQDVVEIERLSKRYLDLGIFRIQDGGDSRAVLIAAGEAVACIDLLKVTTSDIIDGDTLVIQLPKPELCYHKIDHSKSRFYDLKRGIGLEDKEFNQFIDTAYAQAEAQMMKSALEGGILEEAEEMAYKILLPLLNKVASRPVIIYFKEEDVIRLN</sequence>
<keyword evidence="1" id="KW-0472">Membrane</keyword>
<reference evidence="2 3" key="1">
    <citation type="journal article" date="2023" name="Microbiol. Resour. Announc.">
        <title>Complete Genome Sequence of Imperialibacter roseus strain P4T.</title>
        <authorList>
            <person name="Tizabi D.R."/>
            <person name="Bachvaroff T."/>
            <person name="Hill R.T."/>
        </authorList>
    </citation>
    <scope>NUCLEOTIDE SEQUENCE [LARGE SCALE GENOMIC DNA]</scope>
    <source>
        <strain evidence="2 3">P4T</strain>
    </source>
</reference>
<accession>A0ABZ0IMS0</accession>
<name>A0ABZ0IMS0_9BACT</name>
<organism evidence="2 3">
    <name type="scientific">Imperialibacter roseus</name>
    <dbReference type="NCBI Taxonomy" id="1324217"/>
    <lineage>
        <taxon>Bacteria</taxon>
        <taxon>Pseudomonadati</taxon>
        <taxon>Bacteroidota</taxon>
        <taxon>Cytophagia</taxon>
        <taxon>Cytophagales</taxon>
        <taxon>Flammeovirgaceae</taxon>
        <taxon>Imperialibacter</taxon>
    </lineage>
</organism>
<dbReference type="RefSeq" id="WP_317489059.1">
    <property type="nucleotide sequence ID" value="NZ_CP136051.1"/>
</dbReference>
<keyword evidence="3" id="KW-1185">Reference proteome</keyword>
<gene>
    <name evidence="2" type="ORF">RT717_24980</name>
</gene>
<dbReference type="EMBL" id="CP136051">
    <property type="protein sequence ID" value="WOK06333.1"/>
    <property type="molecule type" value="Genomic_DNA"/>
</dbReference>
<evidence type="ECO:0000256" key="1">
    <source>
        <dbReference type="SAM" id="Phobius"/>
    </source>
</evidence>
<keyword evidence="1" id="KW-0812">Transmembrane</keyword>
<evidence type="ECO:0000313" key="2">
    <source>
        <dbReference type="EMBL" id="WOK06333.1"/>
    </source>
</evidence>
<dbReference type="Proteomes" id="UP001302349">
    <property type="component" value="Chromosome"/>
</dbReference>
<proteinExistence type="predicted"/>
<feature type="transmembrane region" description="Helical" evidence="1">
    <location>
        <begin position="7"/>
        <end position="26"/>
    </location>
</feature>
<keyword evidence="1" id="KW-1133">Transmembrane helix</keyword>
<protein>
    <submittedName>
        <fullName evidence="2">DUF4230 domain-containing protein</fullName>
    </submittedName>
</protein>
<dbReference type="InterPro" id="IPR025324">
    <property type="entry name" value="DUF4230"/>
</dbReference>
<evidence type="ECO:0000313" key="3">
    <source>
        <dbReference type="Proteomes" id="UP001302349"/>
    </source>
</evidence>